<evidence type="ECO:0000313" key="2">
    <source>
        <dbReference type="EMBL" id="GLJ80906.1"/>
    </source>
</evidence>
<dbReference type="EMBL" id="BSEO01000014">
    <property type="protein sequence ID" value="GLJ80906.1"/>
    <property type="molecule type" value="Genomic_DNA"/>
</dbReference>
<gene>
    <name evidence="2" type="ORF">GCM10017586_25890</name>
</gene>
<reference evidence="2" key="2">
    <citation type="submission" date="2023-01" db="EMBL/GenBank/DDBJ databases">
        <authorList>
            <person name="Sun Q."/>
            <person name="Evtushenko L."/>
        </authorList>
    </citation>
    <scope>NUCLEOTIDE SEQUENCE</scope>
    <source>
        <strain evidence="2">VKM Ac-1447</strain>
    </source>
</reference>
<dbReference type="InterPro" id="IPR008136">
    <property type="entry name" value="CinA_C"/>
</dbReference>
<accession>A0A9W6HIS4</accession>
<name>A0A9W6HIS4_9MICO</name>
<dbReference type="RefSeq" id="WP_210007082.1">
    <property type="nucleotide sequence ID" value="NZ_BSEO01000014.1"/>
</dbReference>
<dbReference type="Proteomes" id="UP001142317">
    <property type="component" value="Unassembled WGS sequence"/>
</dbReference>
<dbReference type="Pfam" id="PF02464">
    <property type="entry name" value="CinA"/>
    <property type="match status" value="1"/>
</dbReference>
<dbReference type="SUPFAM" id="SSF142433">
    <property type="entry name" value="CinA-like"/>
    <property type="match status" value="1"/>
</dbReference>
<dbReference type="Gene3D" id="3.90.950.20">
    <property type="entry name" value="CinA-like"/>
    <property type="match status" value="1"/>
</dbReference>
<proteinExistence type="predicted"/>
<evidence type="ECO:0000259" key="1">
    <source>
        <dbReference type="Pfam" id="PF02464"/>
    </source>
</evidence>
<dbReference type="InterPro" id="IPR036653">
    <property type="entry name" value="CinA-like_C"/>
</dbReference>
<dbReference type="AlphaFoldDB" id="A0A9W6HIS4"/>
<dbReference type="NCBIfam" id="TIGR00199">
    <property type="entry name" value="PncC_domain"/>
    <property type="match status" value="1"/>
</dbReference>
<organism evidence="2 3">
    <name type="scientific">Microbacterium imperiale</name>
    <dbReference type="NCBI Taxonomy" id="33884"/>
    <lineage>
        <taxon>Bacteria</taxon>
        <taxon>Bacillati</taxon>
        <taxon>Actinomycetota</taxon>
        <taxon>Actinomycetes</taxon>
        <taxon>Micrococcales</taxon>
        <taxon>Microbacteriaceae</taxon>
        <taxon>Microbacterium</taxon>
    </lineage>
</organism>
<protein>
    <recommendedName>
        <fullName evidence="1">CinA C-terminal domain-containing protein</fullName>
    </recommendedName>
</protein>
<sequence length="152" mass="15649">MTDIDDLAQRAQATNTVVAVAESLTSGNLSARIGAAEGASDWFAGGVVAYRVPTKQRVLGLREGVDPCSAECAEQMASATRELIGADIAVSVTGVGGPDAQDGHAPGTVYLGWSDERGTGHVLLQYDGHPEEVIDASATAAVDLLLSRMPRG</sequence>
<feature type="domain" description="CinA C-terminal" evidence="1">
    <location>
        <begin position="7"/>
        <end position="148"/>
    </location>
</feature>
<keyword evidence="3" id="KW-1185">Reference proteome</keyword>
<comment type="caution">
    <text evidence="2">The sequence shown here is derived from an EMBL/GenBank/DDBJ whole genome shotgun (WGS) entry which is preliminary data.</text>
</comment>
<evidence type="ECO:0000313" key="3">
    <source>
        <dbReference type="Proteomes" id="UP001142317"/>
    </source>
</evidence>
<reference evidence="2" key="1">
    <citation type="journal article" date="2014" name="Int. J. Syst. Evol. Microbiol.">
        <title>Complete genome sequence of Corynebacterium casei LMG S-19264T (=DSM 44701T), isolated from a smear-ripened cheese.</title>
        <authorList>
            <consortium name="US DOE Joint Genome Institute (JGI-PGF)"/>
            <person name="Walter F."/>
            <person name="Albersmeier A."/>
            <person name="Kalinowski J."/>
            <person name="Ruckert C."/>
        </authorList>
    </citation>
    <scope>NUCLEOTIDE SEQUENCE</scope>
    <source>
        <strain evidence="2">VKM Ac-1447</strain>
    </source>
</reference>